<dbReference type="OrthoDB" id="10031984at2759"/>
<dbReference type="AlphaFoldDB" id="A0A819TGP1"/>
<comment type="caution">
    <text evidence="2">The sequence shown here is derived from an EMBL/GenBank/DDBJ whole genome shotgun (WGS) entry which is preliminary data.</text>
</comment>
<dbReference type="EMBL" id="CAJOAY010004560">
    <property type="protein sequence ID" value="CAF4074544.1"/>
    <property type="molecule type" value="Genomic_DNA"/>
</dbReference>
<evidence type="ECO:0000313" key="2">
    <source>
        <dbReference type="EMBL" id="CAF4074544.1"/>
    </source>
</evidence>
<sequence>MSQMADNNDQEEAYDARLARQKQYFAEHYGCSISSTFYFIYFNNGYVHYSEIPWGWNLISLNKKDGDPAQCGKGVYSGIAICNKCYEDEGYTIRKKCDEFNIEIRKNHQEMIDRIIQDRLKIGIITYRN</sequence>
<name>A0A819TGP1_9BILA</name>
<gene>
    <name evidence="2" type="ORF">OKA104_LOCUS34183</name>
    <name evidence="1" type="ORF">VCS650_LOCUS23151</name>
</gene>
<proteinExistence type="predicted"/>
<accession>A0A819TGP1</accession>
<evidence type="ECO:0000313" key="1">
    <source>
        <dbReference type="EMBL" id="CAF1157282.1"/>
    </source>
</evidence>
<protein>
    <submittedName>
        <fullName evidence="2">Uncharacterized protein</fullName>
    </submittedName>
</protein>
<dbReference type="Proteomes" id="UP000663881">
    <property type="component" value="Unassembled WGS sequence"/>
</dbReference>
<dbReference type="EMBL" id="CAJNON010000269">
    <property type="protein sequence ID" value="CAF1157282.1"/>
    <property type="molecule type" value="Genomic_DNA"/>
</dbReference>
<evidence type="ECO:0000313" key="3">
    <source>
        <dbReference type="Proteomes" id="UP000663881"/>
    </source>
</evidence>
<reference evidence="2" key="1">
    <citation type="submission" date="2021-02" db="EMBL/GenBank/DDBJ databases">
        <authorList>
            <person name="Nowell W R."/>
        </authorList>
    </citation>
    <scope>NUCLEOTIDE SEQUENCE</scope>
</reference>
<organism evidence="2 3">
    <name type="scientific">Adineta steineri</name>
    <dbReference type="NCBI Taxonomy" id="433720"/>
    <lineage>
        <taxon>Eukaryota</taxon>
        <taxon>Metazoa</taxon>
        <taxon>Spiralia</taxon>
        <taxon>Gnathifera</taxon>
        <taxon>Rotifera</taxon>
        <taxon>Eurotatoria</taxon>
        <taxon>Bdelloidea</taxon>
        <taxon>Adinetida</taxon>
        <taxon>Adinetidae</taxon>
        <taxon>Adineta</taxon>
    </lineage>
</organism>
<dbReference type="Proteomes" id="UP000663891">
    <property type="component" value="Unassembled WGS sequence"/>
</dbReference>